<keyword evidence="7 11" id="KW-1133">Transmembrane helix</keyword>
<dbReference type="STRING" id="1314781.A0A165CDW2"/>
<evidence type="ECO:0000256" key="7">
    <source>
        <dbReference type="ARBA" id="ARBA00022989"/>
    </source>
</evidence>
<evidence type="ECO:0000256" key="2">
    <source>
        <dbReference type="ARBA" id="ARBA00005619"/>
    </source>
</evidence>
<gene>
    <name evidence="12" type="ORF">EXIGLDRAFT_657267</name>
</gene>
<dbReference type="GO" id="GO:0016787">
    <property type="term" value="F:hydrolase activity"/>
    <property type="evidence" value="ECO:0007669"/>
    <property type="project" value="UniProtKB-KW"/>
</dbReference>
<keyword evidence="5" id="KW-0547">Nucleotide-binding</keyword>
<keyword evidence="13" id="KW-1185">Reference proteome</keyword>
<keyword evidence="9 11" id="KW-0472">Membrane</keyword>
<evidence type="ECO:0000256" key="5">
    <source>
        <dbReference type="ARBA" id="ARBA00022741"/>
    </source>
</evidence>
<dbReference type="Gene3D" id="3.40.50.300">
    <property type="entry name" value="P-loop containing nucleotide triphosphate hydrolases"/>
    <property type="match status" value="1"/>
</dbReference>
<dbReference type="InterPro" id="IPR019009">
    <property type="entry name" value="SRP_receptor_beta_su"/>
</dbReference>
<evidence type="ECO:0000256" key="1">
    <source>
        <dbReference type="ARBA" id="ARBA00004389"/>
    </source>
</evidence>
<dbReference type="Proteomes" id="UP000077266">
    <property type="component" value="Unassembled WGS sequence"/>
</dbReference>
<comment type="subcellular location">
    <subcellularLocation>
        <location evidence="1">Endoplasmic reticulum membrane</location>
        <topology evidence="1">Single-pass membrane protein</topology>
    </subcellularLocation>
</comment>
<evidence type="ECO:0000313" key="12">
    <source>
        <dbReference type="EMBL" id="KZV82293.1"/>
    </source>
</evidence>
<reference evidence="12 13" key="1">
    <citation type="journal article" date="2016" name="Mol. Biol. Evol.">
        <title>Comparative Genomics of Early-Diverging Mushroom-Forming Fungi Provides Insights into the Origins of Lignocellulose Decay Capabilities.</title>
        <authorList>
            <person name="Nagy L.G."/>
            <person name="Riley R."/>
            <person name="Tritt A."/>
            <person name="Adam C."/>
            <person name="Daum C."/>
            <person name="Floudas D."/>
            <person name="Sun H."/>
            <person name="Yadav J.S."/>
            <person name="Pangilinan J."/>
            <person name="Larsson K.H."/>
            <person name="Matsuura K."/>
            <person name="Barry K."/>
            <person name="Labutti K."/>
            <person name="Kuo R."/>
            <person name="Ohm R.A."/>
            <person name="Bhattacharya S.S."/>
            <person name="Shirouzu T."/>
            <person name="Yoshinaga Y."/>
            <person name="Martin F.M."/>
            <person name="Grigoriev I.V."/>
            <person name="Hibbett D.S."/>
        </authorList>
    </citation>
    <scope>NUCLEOTIDE SEQUENCE [LARGE SCALE GENOMIC DNA]</scope>
    <source>
        <strain evidence="12 13">HHB12029</strain>
    </source>
</reference>
<evidence type="ECO:0000256" key="10">
    <source>
        <dbReference type="ARBA" id="ARBA00023170"/>
    </source>
</evidence>
<dbReference type="OrthoDB" id="41266at2759"/>
<dbReference type="GO" id="GO:0005789">
    <property type="term" value="C:endoplasmic reticulum membrane"/>
    <property type="evidence" value="ECO:0007669"/>
    <property type="project" value="UniProtKB-SubCell"/>
</dbReference>
<dbReference type="Pfam" id="PF09439">
    <property type="entry name" value="SRPRB"/>
    <property type="match status" value="1"/>
</dbReference>
<evidence type="ECO:0000256" key="3">
    <source>
        <dbReference type="ARBA" id="ARBA00020256"/>
    </source>
</evidence>
<accession>A0A165CDW2</accession>
<dbReference type="InterPro" id="IPR027417">
    <property type="entry name" value="P-loop_NTPase"/>
</dbReference>
<keyword evidence="10" id="KW-0675">Receptor</keyword>
<keyword evidence="4 11" id="KW-0812">Transmembrane</keyword>
<sequence length="342" mass="36166">MSEHAQEPEPEVAPVVHDHEHHMGVAFNPDEPVRDDLPDVELDRDPLVLTPSDDAALPPQVEDLAQTIEVISTSLPSSTPIAQAALPAVAGAGNTMLLMGGSLVVAVLLALIAILLARRSSKRKGTDVLLVGPSDAGKTALFASLVHGRAVPSHTSMQPNIGVLSGPEKTRLVDVPGHPRLRVQDLADHLPAAKGVLFVVDASTIARNGTAVAEHLHEVMHALSSLPNSTPPPVAILASKCDLAGSHANATTRVRTVLERELDKRRAARVDVDEAESGAMGGLDTLGPRGGSFKFAEWEGGEVQVLGGWCHIARPGEKSADLEKDGEKDSLREVREWVEGLE</sequence>
<protein>
    <recommendedName>
        <fullName evidence="3">Signal recognition particle receptor subunit beta</fullName>
    </recommendedName>
</protein>
<evidence type="ECO:0000256" key="9">
    <source>
        <dbReference type="ARBA" id="ARBA00023136"/>
    </source>
</evidence>
<comment type="similarity">
    <text evidence="2">Belongs to the SRP receptor beta subunit family.</text>
</comment>
<feature type="transmembrane region" description="Helical" evidence="11">
    <location>
        <begin position="96"/>
        <end position="117"/>
    </location>
</feature>
<dbReference type="FunCoup" id="A0A165CDW2">
    <property type="interactions" value="566"/>
</dbReference>
<dbReference type="InParanoid" id="A0A165CDW2"/>
<evidence type="ECO:0000256" key="6">
    <source>
        <dbReference type="ARBA" id="ARBA00022824"/>
    </source>
</evidence>
<evidence type="ECO:0000256" key="4">
    <source>
        <dbReference type="ARBA" id="ARBA00022692"/>
    </source>
</evidence>
<evidence type="ECO:0000256" key="11">
    <source>
        <dbReference type="SAM" id="Phobius"/>
    </source>
</evidence>
<keyword evidence="6" id="KW-0256">Endoplasmic reticulum</keyword>
<keyword evidence="8" id="KW-0342">GTP-binding</keyword>
<name>A0A165CDW2_EXIGL</name>
<dbReference type="AlphaFoldDB" id="A0A165CDW2"/>
<keyword evidence="12" id="KW-0378">Hydrolase</keyword>
<evidence type="ECO:0000313" key="13">
    <source>
        <dbReference type="Proteomes" id="UP000077266"/>
    </source>
</evidence>
<organism evidence="12 13">
    <name type="scientific">Exidia glandulosa HHB12029</name>
    <dbReference type="NCBI Taxonomy" id="1314781"/>
    <lineage>
        <taxon>Eukaryota</taxon>
        <taxon>Fungi</taxon>
        <taxon>Dikarya</taxon>
        <taxon>Basidiomycota</taxon>
        <taxon>Agaricomycotina</taxon>
        <taxon>Agaricomycetes</taxon>
        <taxon>Auriculariales</taxon>
        <taxon>Exidiaceae</taxon>
        <taxon>Exidia</taxon>
    </lineage>
</organism>
<evidence type="ECO:0000256" key="8">
    <source>
        <dbReference type="ARBA" id="ARBA00023134"/>
    </source>
</evidence>
<dbReference type="EMBL" id="KV426333">
    <property type="protein sequence ID" value="KZV82293.1"/>
    <property type="molecule type" value="Genomic_DNA"/>
</dbReference>
<dbReference type="SUPFAM" id="SSF52540">
    <property type="entry name" value="P-loop containing nucleoside triphosphate hydrolases"/>
    <property type="match status" value="1"/>
</dbReference>
<proteinExistence type="inferred from homology"/>
<dbReference type="GO" id="GO:0005525">
    <property type="term" value="F:GTP binding"/>
    <property type="evidence" value="ECO:0007669"/>
    <property type="project" value="UniProtKB-KW"/>
</dbReference>